<comment type="caution">
    <text evidence="1">The sequence shown here is derived from an EMBL/GenBank/DDBJ whole genome shotgun (WGS) entry which is preliminary data.</text>
</comment>
<name>A0ABV8JAD5_9BACL</name>
<protein>
    <recommendedName>
        <fullName evidence="3">Spore germination protein PB</fullName>
    </recommendedName>
</protein>
<dbReference type="EMBL" id="JBHSAP010000004">
    <property type="protein sequence ID" value="MFC4075514.1"/>
    <property type="molecule type" value="Genomic_DNA"/>
</dbReference>
<evidence type="ECO:0008006" key="3">
    <source>
        <dbReference type="Google" id="ProtNLM"/>
    </source>
</evidence>
<evidence type="ECO:0000313" key="2">
    <source>
        <dbReference type="Proteomes" id="UP001595843"/>
    </source>
</evidence>
<keyword evidence="2" id="KW-1185">Reference proteome</keyword>
<organism evidence="1 2">
    <name type="scientific">Salinithrix halophila</name>
    <dbReference type="NCBI Taxonomy" id="1485204"/>
    <lineage>
        <taxon>Bacteria</taxon>
        <taxon>Bacillati</taxon>
        <taxon>Bacillota</taxon>
        <taxon>Bacilli</taxon>
        <taxon>Bacillales</taxon>
        <taxon>Thermoactinomycetaceae</taxon>
        <taxon>Salinithrix</taxon>
    </lineage>
</organism>
<proteinExistence type="predicted"/>
<dbReference type="Proteomes" id="UP001595843">
    <property type="component" value="Unassembled WGS sequence"/>
</dbReference>
<accession>A0ABV8JAD5</accession>
<sequence length="87" mass="9206">MLIMGFQYNFKGMFSMSLVGVIKVGAVFTSAAVNVNSPFVNQPSNQKNVTQGPTGGHGDFSVLNTFEGVGPVSVDPDFLDKPAQILP</sequence>
<evidence type="ECO:0000313" key="1">
    <source>
        <dbReference type="EMBL" id="MFC4075514.1"/>
    </source>
</evidence>
<reference evidence="2" key="1">
    <citation type="journal article" date="2019" name="Int. J. Syst. Evol. Microbiol.">
        <title>The Global Catalogue of Microorganisms (GCM) 10K type strain sequencing project: providing services to taxonomists for standard genome sequencing and annotation.</title>
        <authorList>
            <consortium name="The Broad Institute Genomics Platform"/>
            <consortium name="The Broad Institute Genome Sequencing Center for Infectious Disease"/>
            <person name="Wu L."/>
            <person name="Ma J."/>
        </authorList>
    </citation>
    <scope>NUCLEOTIDE SEQUENCE [LARGE SCALE GENOMIC DNA]</scope>
    <source>
        <strain evidence="2">IBRC-M 10813</strain>
    </source>
</reference>
<gene>
    <name evidence="1" type="ORF">ACFOUO_01665</name>
</gene>